<dbReference type="CDD" id="cd06186">
    <property type="entry name" value="NOX_Duox_like_FAD_NADP"/>
    <property type="match status" value="1"/>
</dbReference>
<feature type="transmembrane region" description="Helical" evidence="8">
    <location>
        <begin position="14"/>
        <end position="31"/>
    </location>
</feature>
<dbReference type="SUPFAM" id="SSF52343">
    <property type="entry name" value="Ferredoxin reductase-like, C-terminal NADP-linked domain"/>
    <property type="match status" value="1"/>
</dbReference>
<dbReference type="AlphaFoldDB" id="A0A1X2HHD6"/>
<evidence type="ECO:0000256" key="7">
    <source>
        <dbReference type="ARBA" id="ARBA00023136"/>
    </source>
</evidence>
<gene>
    <name evidence="12" type="ORF">BCR43DRAFT_543147</name>
</gene>
<dbReference type="SFLD" id="SFLDS00052">
    <property type="entry name" value="Ferric_Reductase_Domain"/>
    <property type="match status" value="1"/>
</dbReference>
<evidence type="ECO:0000256" key="6">
    <source>
        <dbReference type="ARBA" id="ARBA00023065"/>
    </source>
</evidence>
<keyword evidence="6" id="KW-0406">Ion transport</keyword>
<evidence type="ECO:0000256" key="2">
    <source>
        <dbReference type="ARBA" id="ARBA00022692"/>
    </source>
</evidence>
<organism evidence="12 13">
    <name type="scientific">Syncephalastrum racemosum</name>
    <name type="common">Filamentous fungus</name>
    <dbReference type="NCBI Taxonomy" id="13706"/>
    <lineage>
        <taxon>Eukaryota</taxon>
        <taxon>Fungi</taxon>
        <taxon>Fungi incertae sedis</taxon>
        <taxon>Mucoromycota</taxon>
        <taxon>Mucoromycotina</taxon>
        <taxon>Mucoromycetes</taxon>
        <taxon>Mucorales</taxon>
        <taxon>Syncephalastraceae</taxon>
        <taxon>Syncephalastrum</taxon>
    </lineage>
</organism>
<dbReference type="Proteomes" id="UP000242180">
    <property type="component" value="Unassembled WGS sequence"/>
</dbReference>
<evidence type="ECO:0000256" key="1">
    <source>
        <dbReference type="ARBA" id="ARBA00004141"/>
    </source>
</evidence>
<dbReference type="FunCoup" id="A0A1X2HHD6">
    <property type="interactions" value="233"/>
</dbReference>
<comment type="subcellular location">
    <subcellularLocation>
        <location evidence="1">Membrane</location>
        <topology evidence="1">Multi-pass membrane protein</topology>
    </subcellularLocation>
</comment>
<dbReference type="GO" id="GO:0016175">
    <property type="term" value="F:superoxide-generating NAD(P)H oxidase activity"/>
    <property type="evidence" value="ECO:0007669"/>
    <property type="project" value="TreeGrafter"/>
</dbReference>
<feature type="domain" description="Ferric oxidoreductase" evidence="9">
    <location>
        <begin position="131"/>
        <end position="248"/>
    </location>
</feature>
<keyword evidence="7 8" id="KW-0472">Membrane</keyword>
<dbReference type="Gene3D" id="3.40.50.80">
    <property type="entry name" value="Nucleotide-binding domain of ferredoxin-NADP reductase (FNR) module"/>
    <property type="match status" value="1"/>
</dbReference>
<dbReference type="PRINTS" id="PR00466">
    <property type="entry name" value="GP91PHOX"/>
</dbReference>
<dbReference type="GO" id="GO:0005886">
    <property type="term" value="C:plasma membrane"/>
    <property type="evidence" value="ECO:0007669"/>
    <property type="project" value="TreeGrafter"/>
</dbReference>
<dbReference type="Pfam" id="PF08030">
    <property type="entry name" value="NAD_binding_6"/>
    <property type="match status" value="1"/>
</dbReference>
<feature type="domain" description="FAD-binding 8" evidence="10">
    <location>
        <begin position="317"/>
        <end position="437"/>
    </location>
</feature>
<dbReference type="InterPro" id="IPR013130">
    <property type="entry name" value="Fe3_Rdtase_TM_dom"/>
</dbReference>
<dbReference type="InterPro" id="IPR013112">
    <property type="entry name" value="FAD-bd_8"/>
</dbReference>
<accession>A0A1X2HHD6</accession>
<dbReference type="OrthoDB" id="167398at2759"/>
<comment type="caution">
    <text evidence="12">The sequence shown here is derived from an EMBL/GenBank/DDBJ whole genome shotgun (WGS) entry which is preliminary data.</text>
</comment>
<dbReference type="EMBL" id="MCGN01000003">
    <property type="protein sequence ID" value="ORY98468.1"/>
    <property type="molecule type" value="Genomic_DNA"/>
</dbReference>
<feature type="domain" description="Ferric reductase NAD binding" evidence="11">
    <location>
        <begin position="445"/>
        <end position="591"/>
    </location>
</feature>
<dbReference type="STRING" id="13706.A0A1X2HHD6"/>
<dbReference type="PANTHER" id="PTHR11972:SF69">
    <property type="entry name" value="FERRIC REDUCTION OXIDASE 6-RELATED"/>
    <property type="match status" value="1"/>
</dbReference>
<dbReference type="PANTHER" id="PTHR11972">
    <property type="entry name" value="NADPH OXIDASE"/>
    <property type="match status" value="1"/>
</dbReference>
<evidence type="ECO:0000313" key="13">
    <source>
        <dbReference type="Proteomes" id="UP000242180"/>
    </source>
</evidence>
<evidence type="ECO:0000313" key="12">
    <source>
        <dbReference type="EMBL" id="ORY98468.1"/>
    </source>
</evidence>
<keyword evidence="13" id="KW-1185">Reference proteome</keyword>
<dbReference type="Pfam" id="PF08022">
    <property type="entry name" value="FAD_binding_8"/>
    <property type="match status" value="1"/>
</dbReference>
<keyword evidence="2 8" id="KW-0812">Transmembrane</keyword>
<reference evidence="12 13" key="1">
    <citation type="submission" date="2016-07" db="EMBL/GenBank/DDBJ databases">
        <title>Pervasive Adenine N6-methylation of Active Genes in Fungi.</title>
        <authorList>
            <consortium name="DOE Joint Genome Institute"/>
            <person name="Mondo S.J."/>
            <person name="Dannebaum R.O."/>
            <person name="Kuo R.C."/>
            <person name="Labutti K."/>
            <person name="Haridas S."/>
            <person name="Kuo A."/>
            <person name="Salamov A."/>
            <person name="Ahrendt S.R."/>
            <person name="Lipzen A."/>
            <person name="Sullivan W."/>
            <person name="Andreopoulos W.B."/>
            <person name="Clum A."/>
            <person name="Lindquist E."/>
            <person name="Daum C."/>
            <person name="Ramamoorthy G.K."/>
            <person name="Gryganskyi A."/>
            <person name="Culley D."/>
            <person name="Magnuson J.K."/>
            <person name="James T.Y."/>
            <person name="O'Malley M.A."/>
            <person name="Stajich J.E."/>
            <person name="Spatafora J.W."/>
            <person name="Visel A."/>
            <person name="Grigoriev I.V."/>
        </authorList>
    </citation>
    <scope>NUCLEOTIDE SEQUENCE [LARGE SCALE GENOMIC DNA]</scope>
    <source>
        <strain evidence="12 13">NRRL 2496</strain>
    </source>
</reference>
<evidence type="ECO:0000256" key="8">
    <source>
        <dbReference type="SAM" id="Phobius"/>
    </source>
</evidence>
<dbReference type="InterPro" id="IPR050369">
    <property type="entry name" value="RBOH/FRE"/>
</dbReference>
<evidence type="ECO:0000259" key="11">
    <source>
        <dbReference type="Pfam" id="PF08030"/>
    </source>
</evidence>
<keyword evidence="4 8" id="KW-1133">Transmembrane helix</keyword>
<keyword evidence="5" id="KW-0560">Oxidoreductase</keyword>
<name>A0A1X2HHD6_SYNRA</name>
<feature type="transmembrane region" description="Helical" evidence="8">
    <location>
        <begin position="168"/>
        <end position="186"/>
    </location>
</feature>
<dbReference type="Pfam" id="PF01794">
    <property type="entry name" value="Ferric_reduct"/>
    <property type="match status" value="1"/>
</dbReference>
<dbReference type="OMA" id="FSLAIWR"/>
<sequence length="606" mass="69895">MEPLNTGKDFHKPGYIYAFFCWGIFALYCIFQQTDRLLRYLARRERLLGKAGTATAWHQRVSRVGLPAFLEYVIPIPFITTMIPIKHILGVFLLIVFNLVFMFLAPFKYAEGVTSFPQAAISIGTFDRRAAYVGMVNWSMVFVLGSRNTIVTRMSGMTFEGLIPFHRWIARIGFCEFLPHFVWRMYRGYLKGGDAKATLFWDIEQGTGTIAMIGFLIIFCTSFEWIRRRFFEVFYYMHIVGIIIAIIAACWHEVACFYYFIPSVILWFFDRCWRSYQSWVCKVNTISVDPAINHRTSPSNVNPGITRVLFEYDRLRDYHPGQYVFVSLVKRTRSLRDYFSYLNWHPMTISEVFGQQQDSSSVPEERVAVSGTEKKTGIAMVDERSATDMEETFGVRRRHVALDSDKTAASLHIKALGEYTKTLTEDMNVRVDGPYGPRLEFQDYPVVICFAAGIGITPALTIIKDAVERRAAGIQTVRTEQVHLIWAVRTLDELDPFMDLLTYCCEQAADAKLPVHLRLDVYVTREEQEHLYKDANHWFESLEGCSVTFGGRPDIPQCMQMIADGMVGIPHQDVWVHTCGSDQFMSGVLNQAFKRHWHAHHETFEF</sequence>
<feature type="transmembrane region" description="Helical" evidence="8">
    <location>
        <begin position="88"/>
        <end position="110"/>
    </location>
</feature>
<dbReference type="InterPro" id="IPR013121">
    <property type="entry name" value="Fe_red_NAD-bd_6"/>
</dbReference>
<dbReference type="InterPro" id="IPR000778">
    <property type="entry name" value="Cyt_b245_heavy_chain"/>
</dbReference>
<evidence type="ECO:0000259" key="9">
    <source>
        <dbReference type="Pfam" id="PF01794"/>
    </source>
</evidence>
<feature type="transmembrane region" description="Helical" evidence="8">
    <location>
        <begin position="233"/>
        <end position="261"/>
    </location>
</feature>
<dbReference type="InterPro" id="IPR039261">
    <property type="entry name" value="FNR_nucleotide-bd"/>
</dbReference>
<feature type="transmembrane region" description="Helical" evidence="8">
    <location>
        <begin position="130"/>
        <end position="147"/>
    </location>
</feature>
<protein>
    <submittedName>
        <fullName evidence="12">Ferric reductase like transmembrane component-domain-containing protein</fullName>
    </submittedName>
</protein>
<evidence type="ECO:0000256" key="3">
    <source>
        <dbReference type="ARBA" id="ARBA00022982"/>
    </source>
</evidence>
<keyword evidence="6" id="KW-0813">Transport</keyword>
<evidence type="ECO:0000256" key="4">
    <source>
        <dbReference type="ARBA" id="ARBA00022989"/>
    </source>
</evidence>
<proteinExistence type="predicted"/>
<keyword evidence="3" id="KW-0249">Electron transport</keyword>
<dbReference type="SFLD" id="SFLDG01168">
    <property type="entry name" value="Ferric_reductase_subgroup_(FRE"/>
    <property type="match status" value="1"/>
</dbReference>
<dbReference type="InParanoid" id="A0A1X2HHD6"/>
<evidence type="ECO:0000256" key="5">
    <source>
        <dbReference type="ARBA" id="ARBA00023002"/>
    </source>
</evidence>
<evidence type="ECO:0000259" key="10">
    <source>
        <dbReference type="Pfam" id="PF08022"/>
    </source>
</evidence>
<feature type="transmembrane region" description="Helical" evidence="8">
    <location>
        <begin position="206"/>
        <end position="226"/>
    </location>
</feature>
<dbReference type="GO" id="GO:0006811">
    <property type="term" value="P:monoatomic ion transport"/>
    <property type="evidence" value="ECO:0007669"/>
    <property type="project" value="UniProtKB-KW"/>
</dbReference>